<feature type="signal peptide" evidence="11">
    <location>
        <begin position="1"/>
        <end position="22"/>
    </location>
</feature>
<evidence type="ECO:0000256" key="9">
    <source>
        <dbReference type="SAM" id="MobiDB-lite"/>
    </source>
</evidence>
<evidence type="ECO:0000256" key="11">
    <source>
        <dbReference type="SAM" id="SignalP"/>
    </source>
</evidence>
<evidence type="ECO:0000256" key="6">
    <source>
        <dbReference type="ARBA" id="ARBA00023157"/>
    </source>
</evidence>
<dbReference type="EMBL" id="JBBPBM010000011">
    <property type="protein sequence ID" value="KAK8564179.1"/>
    <property type="molecule type" value="Genomic_DNA"/>
</dbReference>
<evidence type="ECO:0000313" key="14">
    <source>
        <dbReference type="Proteomes" id="UP001472677"/>
    </source>
</evidence>
<evidence type="ECO:0000256" key="4">
    <source>
        <dbReference type="ARBA" id="ARBA00022622"/>
    </source>
</evidence>
<dbReference type="InterPro" id="IPR000528">
    <property type="entry name" value="Plant_nsLTP"/>
</dbReference>
<dbReference type="SMART" id="SM00499">
    <property type="entry name" value="AAI"/>
    <property type="match status" value="1"/>
</dbReference>
<dbReference type="PANTHER" id="PTHR33044">
    <property type="entry name" value="BIFUNCTIONAL INHIBITOR/LIPID-TRANSFER PROTEIN/SEED STORAGE 2S ALBUMIN SUPERFAMILY PROTEIN-RELATED"/>
    <property type="match status" value="1"/>
</dbReference>
<keyword evidence="5 11" id="KW-0732">Signal</keyword>
<keyword evidence="6" id="KW-1015">Disulfide bond</keyword>
<keyword evidence="14" id="KW-1185">Reference proteome</keyword>
<evidence type="ECO:0000259" key="12">
    <source>
        <dbReference type="SMART" id="SM00499"/>
    </source>
</evidence>
<dbReference type="Gene3D" id="1.10.110.10">
    <property type="entry name" value="Plant lipid-transfer and hydrophobic proteins"/>
    <property type="match status" value="1"/>
</dbReference>
<dbReference type="SUPFAM" id="SSF47699">
    <property type="entry name" value="Bifunctional inhibitor/lipid-transfer protein/seed storage 2S albumin"/>
    <property type="match status" value="1"/>
</dbReference>
<keyword evidence="7" id="KW-0325">Glycoprotein</keyword>
<evidence type="ECO:0000313" key="13">
    <source>
        <dbReference type="EMBL" id="KAK8564179.1"/>
    </source>
</evidence>
<keyword evidence="10" id="KW-0472">Membrane</keyword>
<evidence type="ECO:0000256" key="5">
    <source>
        <dbReference type="ARBA" id="ARBA00022729"/>
    </source>
</evidence>
<comment type="caution">
    <text evidence="13">The sequence shown here is derived from an EMBL/GenBank/DDBJ whole genome shotgun (WGS) entry which is preliminary data.</text>
</comment>
<feature type="domain" description="Bifunctional inhibitor/plant lipid transfer protein/seed storage helical" evidence="12">
    <location>
        <begin position="45"/>
        <end position="123"/>
    </location>
</feature>
<keyword evidence="10" id="KW-0812">Transmembrane</keyword>
<evidence type="ECO:0000256" key="1">
    <source>
        <dbReference type="ARBA" id="ARBA00004609"/>
    </source>
</evidence>
<organism evidence="13 14">
    <name type="scientific">Hibiscus sabdariffa</name>
    <name type="common">roselle</name>
    <dbReference type="NCBI Taxonomy" id="183260"/>
    <lineage>
        <taxon>Eukaryota</taxon>
        <taxon>Viridiplantae</taxon>
        <taxon>Streptophyta</taxon>
        <taxon>Embryophyta</taxon>
        <taxon>Tracheophyta</taxon>
        <taxon>Spermatophyta</taxon>
        <taxon>Magnoliopsida</taxon>
        <taxon>eudicotyledons</taxon>
        <taxon>Gunneridae</taxon>
        <taxon>Pentapetalae</taxon>
        <taxon>rosids</taxon>
        <taxon>malvids</taxon>
        <taxon>Malvales</taxon>
        <taxon>Malvaceae</taxon>
        <taxon>Malvoideae</taxon>
        <taxon>Hibiscus</taxon>
    </lineage>
</organism>
<comment type="similarity">
    <text evidence="2">Belongs to the plant LTP family.</text>
</comment>
<keyword evidence="8" id="KW-0449">Lipoprotein</keyword>
<dbReference type="Pfam" id="PF14368">
    <property type="entry name" value="LTP_2"/>
    <property type="match status" value="1"/>
</dbReference>
<dbReference type="InterPro" id="IPR016140">
    <property type="entry name" value="Bifunc_inhib/LTP/seed_store"/>
</dbReference>
<evidence type="ECO:0000256" key="7">
    <source>
        <dbReference type="ARBA" id="ARBA00023180"/>
    </source>
</evidence>
<feature type="chain" id="PRO_5046892611" description="Bifunctional inhibitor/plant lipid transfer protein/seed storage helical domain-containing protein" evidence="11">
    <location>
        <begin position="23"/>
        <end position="183"/>
    </location>
</feature>
<evidence type="ECO:0000256" key="3">
    <source>
        <dbReference type="ARBA" id="ARBA00022475"/>
    </source>
</evidence>
<evidence type="ECO:0000256" key="2">
    <source>
        <dbReference type="ARBA" id="ARBA00009748"/>
    </source>
</evidence>
<reference evidence="13 14" key="1">
    <citation type="journal article" date="2024" name="G3 (Bethesda)">
        <title>Genome assembly of Hibiscus sabdariffa L. provides insights into metabolisms of medicinal natural products.</title>
        <authorList>
            <person name="Kim T."/>
        </authorList>
    </citation>
    <scope>NUCLEOTIDE SEQUENCE [LARGE SCALE GENOMIC DNA]</scope>
    <source>
        <strain evidence="13">TK-2024</strain>
        <tissue evidence="13">Old leaves</tissue>
    </source>
</reference>
<feature type="compositionally biased region" description="Low complexity" evidence="9">
    <location>
        <begin position="147"/>
        <end position="156"/>
    </location>
</feature>
<dbReference type="InterPro" id="IPR036312">
    <property type="entry name" value="Bifun_inhib/LTP/seed_sf"/>
</dbReference>
<gene>
    <name evidence="13" type="ORF">V6N12_036310</name>
</gene>
<feature type="region of interest" description="Disordered" evidence="9">
    <location>
        <begin position="134"/>
        <end position="156"/>
    </location>
</feature>
<evidence type="ECO:0000256" key="8">
    <source>
        <dbReference type="ARBA" id="ARBA00023288"/>
    </source>
</evidence>
<keyword evidence="4" id="KW-0336">GPI-anchor</keyword>
<accession>A0ABR2EQ91</accession>
<keyword evidence="3" id="KW-1003">Cell membrane</keyword>
<feature type="transmembrane region" description="Helical" evidence="10">
    <location>
        <begin position="160"/>
        <end position="182"/>
    </location>
</feature>
<dbReference type="PRINTS" id="PR00382">
    <property type="entry name" value="LIPIDTRNSFER"/>
</dbReference>
<name>A0ABR2EQ91_9ROSI</name>
<dbReference type="Proteomes" id="UP001472677">
    <property type="component" value="Unassembled WGS sequence"/>
</dbReference>
<sequence length="183" mass="17986">MAVSVFTFAFSLAILSIWAVDAAHHHATAPSPSSSSSTTTPAVDCSTLILNMADCLSFVTGGSEVSKPEGTCCSGLKTVLKTGPECLCEAFKSSASMGVSLNVTKASTLPAACKVSAPSATNCAVSVTPAGAPDVRPSATAESANEVAPAPAPGSSGSSVLLVSTGSLVVGVISTLVSGYVLC</sequence>
<keyword evidence="10" id="KW-1133">Transmembrane helix</keyword>
<evidence type="ECO:0000256" key="10">
    <source>
        <dbReference type="SAM" id="Phobius"/>
    </source>
</evidence>
<dbReference type="InterPro" id="IPR043325">
    <property type="entry name" value="LTSS"/>
</dbReference>
<protein>
    <recommendedName>
        <fullName evidence="12">Bifunctional inhibitor/plant lipid transfer protein/seed storage helical domain-containing protein</fullName>
    </recommendedName>
</protein>
<dbReference type="CDD" id="cd00010">
    <property type="entry name" value="AAI_LTSS"/>
    <property type="match status" value="1"/>
</dbReference>
<comment type="subcellular location">
    <subcellularLocation>
        <location evidence="1">Cell membrane</location>
        <topology evidence="1">Lipid-anchor</topology>
        <topology evidence="1">GPI-anchor</topology>
    </subcellularLocation>
</comment>
<proteinExistence type="inferred from homology"/>